<name>A0A133UGS1_9EURY</name>
<dbReference type="GO" id="GO:0016818">
    <property type="term" value="F:hydrolase activity, acting on acid anhydrides, in phosphorus-containing anhydrides"/>
    <property type="evidence" value="ECO:0007669"/>
    <property type="project" value="InterPro"/>
</dbReference>
<dbReference type="GO" id="GO:0004386">
    <property type="term" value="F:helicase activity"/>
    <property type="evidence" value="ECO:0007669"/>
    <property type="project" value="InterPro"/>
</dbReference>
<feature type="domain" description="ATP-dependent helicase C-terminal" evidence="1">
    <location>
        <begin position="72"/>
        <end position="143"/>
    </location>
</feature>
<dbReference type="GO" id="GO:0005524">
    <property type="term" value="F:ATP binding"/>
    <property type="evidence" value="ECO:0007669"/>
    <property type="project" value="InterPro"/>
</dbReference>
<sequence length="169" mass="20168">MVQRKIGTEKTVNNRKWMNYQSRKRYGRVRDEILERAERPCFVPVHATKYLPENVENLTEEKKDFGGVTFTPKMDRGADLEEMKSVVLLKYPFPNLGDPLLKATRKRLGHKKFWMYYHDMAEREFIQQIWRTVRSTEDVVEFWSPDAECHQRLRQSREGEISRGKTSRG</sequence>
<comment type="caution">
    <text evidence="2">The sequence shown here is derived from an EMBL/GenBank/DDBJ whole genome shotgun (WGS) entry which is preliminary data.</text>
</comment>
<dbReference type="Proteomes" id="UP000070373">
    <property type="component" value="Unassembled WGS sequence"/>
</dbReference>
<dbReference type="GO" id="GO:0003676">
    <property type="term" value="F:nucleic acid binding"/>
    <property type="evidence" value="ECO:0007669"/>
    <property type="project" value="InterPro"/>
</dbReference>
<gene>
    <name evidence="2" type="ORF">AKJ64_00565</name>
</gene>
<dbReference type="GO" id="GO:0006139">
    <property type="term" value="P:nucleobase-containing compound metabolic process"/>
    <property type="evidence" value="ECO:0007669"/>
    <property type="project" value="InterPro"/>
</dbReference>
<evidence type="ECO:0000313" key="3">
    <source>
        <dbReference type="Proteomes" id="UP000070373"/>
    </source>
</evidence>
<keyword evidence="3" id="KW-1185">Reference proteome</keyword>
<dbReference type="InterPro" id="IPR006555">
    <property type="entry name" value="ATP-dep_Helicase_C"/>
</dbReference>
<organism evidence="2 3">
    <name type="scientific">candidate division MSBL1 archaeon SCGC-AAA259E17</name>
    <dbReference type="NCBI Taxonomy" id="1698263"/>
    <lineage>
        <taxon>Archaea</taxon>
        <taxon>Methanobacteriati</taxon>
        <taxon>Methanobacteriota</taxon>
        <taxon>candidate division MSBL1</taxon>
    </lineage>
</organism>
<dbReference type="InterPro" id="IPR027417">
    <property type="entry name" value="P-loop_NTPase"/>
</dbReference>
<dbReference type="EMBL" id="LHXN01000005">
    <property type="protein sequence ID" value="KXA93432.1"/>
    <property type="molecule type" value="Genomic_DNA"/>
</dbReference>
<accession>A0A133UGS1</accession>
<proteinExistence type="predicted"/>
<evidence type="ECO:0000259" key="1">
    <source>
        <dbReference type="Pfam" id="PF13307"/>
    </source>
</evidence>
<reference evidence="2 3" key="1">
    <citation type="journal article" date="2016" name="Sci. Rep.">
        <title>Metabolic traits of an uncultured archaeal lineage -MSBL1- from brine pools of the Red Sea.</title>
        <authorList>
            <person name="Mwirichia R."/>
            <person name="Alam I."/>
            <person name="Rashid M."/>
            <person name="Vinu M."/>
            <person name="Ba-Alawi W."/>
            <person name="Anthony Kamau A."/>
            <person name="Kamanda Ngugi D."/>
            <person name="Goker M."/>
            <person name="Klenk H.P."/>
            <person name="Bajic V."/>
            <person name="Stingl U."/>
        </authorList>
    </citation>
    <scope>NUCLEOTIDE SEQUENCE [LARGE SCALE GENOMIC DNA]</scope>
    <source>
        <strain evidence="2">SCGC-AAA259E17</strain>
    </source>
</reference>
<protein>
    <recommendedName>
        <fullName evidence="1">ATP-dependent helicase C-terminal domain-containing protein</fullName>
    </recommendedName>
</protein>
<dbReference type="Pfam" id="PF13307">
    <property type="entry name" value="Helicase_C_2"/>
    <property type="match status" value="1"/>
</dbReference>
<dbReference type="Gene3D" id="3.40.50.300">
    <property type="entry name" value="P-loop containing nucleotide triphosphate hydrolases"/>
    <property type="match status" value="1"/>
</dbReference>
<evidence type="ECO:0000313" key="2">
    <source>
        <dbReference type="EMBL" id="KXA93432.1"/>
    </source>
</evidence>
<dbReference type="AlphaFoldDB" id="A0A133UGS1"/>